<dbReference type="Proteomes" id="UP000229554">
    <property type="component" value="Unassembled WGS sequence"/>
</dbReference>
<sequence>MIGKLRGTVGEILDKSLIVDTEGGVGYAVRIAEPVLLGLERDTPIELYTHMHVREQELSLYGFLTKEELRIFTILIDISSIGPKSAMNI</sequence>
<dbReference type="AlphaFoldDB" id="A0A2M8KSL1"/>
<evidence type="ECO:0000313" key="5">
    <source>
        <dbReference type="Proteomes" id="UP000229554"/>
    </source>
</evidence>
<dbReference type="SUPFAM" id="SSF50249">
    <property type="entry name" value="Nucleic acid-binding proteins"/>
    <property type="match status" value="1"/>
</dbReference>
<reference evidence="5" key="1">
    <citation type="submission" date="2017-09" db="EMBL/GenBank/DDBJ databases">
        <title>Depth-based differentiation of microbial function through sediment-hosted aquifers and enrichment of novel symbionts in the deep terrestrial subsurface.</title>
        <authorList>
            <person name="Probst A.J."/>
            <person name="Ladd B."/>
            <person name="Jarett J.K."/>
            <person name="Geller-Mcgrath D.E."/>
            <person name="Sieber C.M.K."/>
            <person name="Emerson J.B."/>
            <person name="Anantharaman K."/>
            <person name="Thomas B.C."/>
            <person name="Malmstrom R."/>
            <person name="Stieglmeier M."/>
            <person name="Klingl A."/>
            <person name="Woyke T."/>
            <person name="Ryan C.M."/>
            <person name="Banfield J.F."/>
        </authorList>
    </citation>
    <scope>NUCLEOTIDE SEQUENCE [LARGE SCALE GENOMIC DNA]</scope>
</reference>
<feature type="domain" description="DNA helicase Holliday junction RuvA type" evidence="3">
    <location>
        <begin position="1"/>
        <end position="62"/>
    </location>
</feature>
<dbReference type="InterPro" id="IPR000085">
    <property type="entry name" value="RuvA"/>
</dbReference>
<protein>
    <submittedName>
        <fullName evidence="4">Holliday junction branch migration protein RuvA</fullName>
    </submittedName>
</protein>
<dbReference type="GO" id="GO:0006281">
    <property type="term" value="P:DNA repair"/>
    <property type="evidence" value="ECO:0007669"/>
    <property type="project" value="UniProtKB-KW"/>
</dbReference>
<dbReference type="GO" id="GO:0009378">
    <property type="term" value="F:four-way junction helicase activity"/>
    <property type="evidence" value="ECO:0007669"/>
    <property type="project" value="InterPro"/>
</dbReference>
<evidence type="ECO:0000256" key="2">
    <source>
        <dbReference type="ARBA" id="ARBA00023204"/>
    </source>
</evidence>
<dbReference type="Gene3D" id="2.40.50.140">
    <property type="entry name" value="Nucleic acid-binding proteins"/>
    <property type="match status" value="1"/>
</dbReference>
<dbReference type="NCBIfam" id="TIGR00084">
    <property type="entry name" value="ruvA"/>
    <property type="match status" value="1"/>
</dbReference>
<gene>
    <name evidence="4" type="ORF">COU88_02445</name>
</gene>
<dbReference type="EMBL" id="PFED01000106">
    <property type="protein sequence ID" value="PJE62906.1"/>
    <property type="molecule type" value="Genomic_DNA"/>
</dbReference>
<evidence type="ECO:0000256" key="1">
    <source>
        <dbReference type="ARBA" id="ARBA00022763"/>
    </source>
</evidence>
<feature type="non-terminal residue" evidence="4">
    <location>
        <position position="89"/>
    </location>
</feature>
<organism evidence="4 5">
    <name type="scientific">Candidatus Roizmanbacteria bacterium CG10_big_fil_rev_8_21_14_0_10_39_6</name>
    <dbReference type="NCBI Taxonomy" id="1974853"/>
    <lineage>
        <taxon>Bacteria</taxon>
        <taxon>Candidatus Roizmaniibacteriota</taxon>
    </lineage>
</organism>
<accession>A0A2M8KSL1</accession>
<proteinExistence type="predicted"/>
<dbReference type="GO" id="GO:0005524">
    <property type="term" value="F:ATP binding"/>
    <property type="evidence" value="ECO:0007669"/>
    <property type="project" value="InterPro"/>
</dbReference>
<name>A0A2M8KSL1_9BACT</name>
<dbReference type="InterPro" id="IPR012340">
    <property type="entry name" value="NA-bd_OB-fold"/>
</dbReference>
<keyword evidence="1" id="KW-0227">DNA damage</keyword>
<dbReference type="GO" id="GO:0006310">
    <property type="term" value="P:DNA recombination"/>
    <property type="evidence" value="ECO:0007669"/>
    <property type="project" value="InterPro"/>
</dbReference>
<keyword evidence="2" id="KW-0234">DNA repair</keyword>
<evidence type="ECO:0000259" key="3">
    <source>
        <dbReference type="Pfam" id="PF01330"/>
    </source>
</evidence>
<comment type="caution">
    <text evidence="4">The sequence shown here is derived from an EMBL/GenBank/DDBJ whole genome shotgun (WGS) entry which is preliminary data.</text>
</comment>
<dbReference type="Pfam" id="PF01330">
    <property type="entry name" value="RuvA_N"/>
    <property type="match status" value="1"/>
</dbReference>
<evidence type="ECO:0000313" key="4">
    <source>
        <dbReference type="EMBL" id="PJE62906.1"/>
    </source>
</evidence>
<dbReference type="InterPro" id="IPR013849">
    <property type="entry name" value="DNA_helicase_Holl-junc_RuvA_I"/>
</dbReference>